<dbReference type="KEGG" id="msei:MSEDJ_42910"/>
<evidence type="ECO:0000313" key="3">
    <source>
        <dbReference type="EMBL" id="BBY30195.1"/>
    </source>
</evidence>
<evidence type="ECO:0000313" key="4">
    <source>
        <dbReference type="Proteomes" id="UP000467193"/>
    </source>
</evidence>
<keyword evidence="2" id="KW-0732">Signal</keyword>
<sequence>MTNLIRLAALPILTAGILGTAALGLAGAANATAGPGGQQPSGPGYSYAPQTHAHPAPTAKPGWHGNHGPAYIAHLTGTDVR</sequence>
<accession>A0A7I7QVA3</accession>
<dbReference type="RefSeq" id="WP_163799516.1">
    <property type="nucleotide sequence ID" value="NZ_AP022588.1"/>
</dbReference>
<feature type="signal peptide" evidence="2">
    <location>
        <begin position="1"/>
        <end position="31"/>
    </location>
</feature>
<protein>
    <submittedName>
        <fullName evidence="3">Uncharacterized protein</fullName>
    </submittedName>
</protein>
<organism evidence="3 4">
    <name type="scientific">Mycolicibacterium sediminis</name>
    <dbReference type="NCBI Taxonomy" id="1286180"/>
    <lineage>
        <taxon>Bacteria</taxon>
        <taxon>Bacillati</taxon>
        <taxon>Actinomycetota</taxon>
        <taxon>Actinomycetes</taxon>
        <taxon>Mycobacteriales</taxon>
        <taxon>Mycobacteriaceae</taxon>
        <taxon>Mycolicibacterium</taxon>
    </lineage>
</organism>
<proteinExistence type="predicted"/>
<evidence type="ECO:0000256" key="2">
    <source>
        <dbReference type="SAM" id="SignalP"/>
    </source>
</evidence>
<keyword evidence="4" id="KW-1185">Reference proteome</keyword>
<gene>
    <name evidence="3" type="ORF">MSEDJ_42910</name>
</gene>
<feature type="compositionally biased region" description="Low complexity" evidence="1">
    <location>
        <begin position="40"/>
        <end position="61"/>
    </location>
</feature>
<evidence type="ECO:0000256" key="1">
    <source>
        <dbReference type="SAM" id="MobiDB-lite"/>
    </source>
</evidence>
<reference evidence="3 4" key="1">
    <citation type="journal article" date="2019" name="Emerg. Microbes Infect.">
        <title>Comprehensive subspecies identification of 175 nontuberculous mycobacteria species based on 7547 genomic profiles.</title>
        <authorList>
            <person name="Matsumoto Y."/>
            <person name="Kinjo T."/>
            <person name="Motooka D."/>
            <person name="Nabeya D."/>
            <person name="Jung N."/>
            <person name="Uechi K."/>
            <person name="Horii T."/>
            <person name="Iida T."/>
            <person name="Fujita J."/>
            <person name="Nakamura S."/>
        </authorList>
    </citation>
    <scope>NUCLEOTIDE SEQUENCE [LARGE SCALE GENOMIC DNA]</scope>
    <source>
        <strain evidence="3 4">JCM 17899</strain>
    </source>
</reference>
<name>A0A7I7QVA3_9MYCO</name>
<dbReference type="EMBL" id="AP022588">
    <property type="protein sequence ID" value="BBY30195.1"/>
    <property type="molecule type" value="Genomic_DNA"/>
</dbReference>
<feature type="chain" id="PRO_5039092314" evidence="2">
    <location>
        <begin position="32"/>
        <end position="81"/>
    </location>
</feature>
<feature type="region of interest" description="Disordered" evidence="1">
    <location>
        <begin position="28"/>
        <end position="81"/>
    </location>
</feature>
<dbReference type="AlphaFoldDB" id="A0A7I7QVA3"/>
<dbReference type="Proteomes" id="UP000467193">
    <property type="component" value="Chromosome"/>
</dbReference>